<dbReference type="SUPFAM" id="SSF53756">
    <property type="entry name" value="UDP-Glycosyltransferase/glycogen phosphorylase"/>
    <property type="match status" value="1"/>
</dbReference>
<dbReference type="OrthoDB" id="1092346at2"/>
<comment type="caution">
    <text evidence="1">The sequence shown here is derived from an EMBL/GenBank/DDBJ whole genome shotgun (WGS) entry which is preliminary data.</text>
</comment>
<dbReference type="RefSeq" id="WP_045593133.1">
    <property type="nucleotide sequence ID" value="NZ_JYGM01000008.1"/>
</dbReference>
<dbReference type="AlphaFoldDB" id="A0A0F2CVZ9"/>
<sequence length="333" mass="38441">MENLIILDSELQKKNEEHYQSLHGGSRVVYTNYESPLIRRVRNFKYIGSALYHFLMWKMSYDYARKFIKYDVKKIICVNPLVGIFLGILNKSGKEITLAGFLFENKKNKIYYYLRKQLVKKSFQNIGNIIVYGSKEIHYYSELFPEFQEKFKFIHYGLDYDNQLTYQGSLPTKYIFSGGGSNRDYETLVKAVETSNLSMPCVIATQPWRVPTHGSNIQVLSDVVVETFGDVLAKSDFLVLSLNDIDLSAGHMVMLQAMSLGVPIIVNDIPSVRDYVDESLVTFYPSGDFEALAQLMEHFNPMVDDIIQKVSKAKALYFEQYTSIKLMDRLLEF</sequence>
<dbReference type="EMBL" id="JYGM01000008">
    <property type="protein sequence ID" value="KJQ62987.1"/>
    <property type="molecule type" value="Genomic_DNA"/>
</dbReference>
<dbReference type="Gene3D" id="3.40.50.2000">
    <property type="entry name" value="Glycogen Phosphorylase B"/>
    <property type="match status" value="1"/>
</dbReference>
<name>A0A0F2CVZ9_STROR</name>
<accession>A0A0F2CVZ9</accession>
<proteinExistence type="predicted"/>
<evidence type="ECO:0000313" key="2">
    <source>
        <dbReference type="Proteomes" id="UP000033657"/>
    </source>
</evidence>
<evidence type="ECO:0008006" key="3">
    <source>
        <dbReference type="Google" id="ProtNLM"/>
    </source>
</evidence>
<evidence type="ECO:0000313" key="1">
    <source>
        <dbReference type="EMBL" id="KJQ62987.1"/>
    </source>
</evidence>
<dbReference type="Proteomes" id="UP000033657">
    <property type="component" value="Unassembled WGS sequence"/>
</dbReference>
<protein>
    <recommendedName>
        <fullName evidence="3">Rhamnosyl transferase</fullName>
    </recommendedName>
</protein>
<organism evidence="1 2">
    <name type="scientific">Streptococcus oralis subsp. oralis</name>
    <dbReference type="NCBI Taxonomy" id="1891914"/>
    <lineage>
        <taxon>Bacteria</taxon>
        <taxon>Bacillati</taxon>
        <taxon>Bacillota</taxon>
        <taxon>Bacilli</taxon>
        <taxon>Lactobacillales</taxon>
        <taxon>Streptococcaceae</taxon>
        <taxon>Streptococcus</taxon>
    </lineage>
</organism>
<dbReference type="PATRIC" id="fig|28037.209.peg.1486"/>
<reference evidence="1 2" key="1">
    <citation type="submission" date="2015-02" db="EMBL/GenBank/DDBJ databases">
        <title>Evolution of amylase-binding proteins of oral streptococcal species.</title>
        <authorList>
            <person name="Haase E.M."/>
        </authorList>
    </citation>
    <scope>NUCLEOTIDE SEQUENCE [LARGE SCALE GENOMIC DNA]</scope>
    <source>
        <strain evidence="1 2">COL85/1862</strain>
    </source>
</reference>
<gene>
    <name evidence="1" type="ORF">TZ87_01516</name>
</gene>